<dbReference type="OMA" id="SEGWFHA"/>
<protein>
    <submittedName>
        <fullName evidence="2">Putative F-box domain-containing protein</fullName>
    </submittedName>
</protein>
<dbReference type="Proteomes" id="UP000238479">
    <property type="component" value="Chromosome 4"/>
</dbReference>
<dbReference type="Gramene" id="PRQ36842">
    <property type="protein sequence ID" value="PRQ36842"/>
    <property type="gene ID" value="RchiOBHm_Chr4g0396041"/>
</dbReference>
<dbReference type="STRING" id="74649.A0A2P6QRN6"/>
<evidence type="ECO:0000313" key="3">
    <source>
        <dbReference type="Proteomes" id="UP000238479"/>
    </source>
</evidence>
<sequence>MADIPDKELHCCAKRTKVTGSGNYLKSCSTSSSTNSSSISLAEIIASTEELLTEILLRVPARTLVRFKCVSKHWLSLISDPKFCHRHTIWNQNSSVSAVFGDRSTDFFSITFPHDHDHNHNPGSSRCNPLNFVQNQNDCIEIIHSCNGLFLCHPINATSTSRTPYFVLNPTTNQFLTLTIPPAAAASSNGQQIQTHIIGCALAFDPSKSPHYKVICLETTTGHKYCPYYQIQIYSSETRSWRLLNSTFIRQDQTLYEQGVYWNGAIPWIGLVCEMSYYQVDEELVGLVDSPPHCYEKKWYHRMYRYFKESTGGHLHLIDIYSPCPTKFEVLEMGRDYSGWFVKYHVDLDPLCTAYPCFLTVRCSVPCSRRK</sequence>
<keyword evidence="3" id="KW-1185">Reference proteome</keyword>
<dbReference type="InterPro" id="IPR001810">
    <property type="entry name" value="F-box_dom"/>
</dbReference>
<dbReference type="InterPro" id="IPR013187">
    <property type="entry name" value="F-box-assoc_dom_typ3"/>
</dbReference>
<dbReference type="InterPro" id="IPR036047">
    <property type="entry name" value="F-box-like_dom_sf"/>
</dbReference>
<dbReference type="SUPFAM" id="SSF81383">
    <property type="entry name" value="F-box domain"/>
    <property type="match status" value="1"/>
</dbReference>
<dbReference type="InterPro" id="IPR017451">
    <property type="entry name" value="F-box-assoc_interact_dom"/>
</dbReference>
<feature type="domain" description="F-box" evidence="1">
    <location>
        <begin position="47"/>
        <end position="87"/>
    </location>
</feature>
<evidence type="ECO:0000259" key="1">
    <source>
        <dbReference type="SMART" id="SM00256"/>
    </source>
</evidence>
<dbReference type="SMART" id="SM00256">
    <property type="entry name" value="FBOX"/>
    <property type="match status" value="1"/>
</dbReference>
<dbReference type="AlphaFoldDB" id="A0A2P6QRN6"/>
<dbReference type="Pfam" id="PF00646">
    <property type="entry name" value="F-box"/>
    <property type="match status" value="1"/>
</dbReference>
<dbReference type="PANTHER" id="PTHR35546:SF115">
    <property type="entry name" value="F-BOX DOMAIN-CONTAINING PROTEIN"/>
    <property type="match status" value="1"/>
</dbReference>
<accession>A0A2P6QRN6</accession>
<name>A0A2P6QRN6_ROSCH</name>
<dbReference type="InterPro" id="IPR055290">
    <property type="entry name" value="At3g26010-like"/>
</dbReference>
<gene>
    <name evidence="2" type="ORF">RchiOBHm_Chr4g0396041</name>
</gene>
<reference evidence="2 3" key="1">
    <citation type="journal article" date="2018" name="Nat. Genet.">
        <title>The Rosa genome provides new insights in the design of modern roses.</title>
        <authorList>
            <person name="Bendahmane M."/>
        </authorList>
    </citation>
    <scope>NUCLEOTIDE SEQUENCE [LARGE SCALE GENOMIC DNA]</scope>
    <source>
        <strain evidence="3">cv. Old Blush</strain>
    </source>
</reference>
<dbReference type="EMBL" id="PDCK01000042">
    <property type="protein sequence ID" value="PRQ36842.1"/>
    <property type="molecule type" value="Genomic_DNA"/>
</dbReference>
<comment type="caution">
    <text evidence="2">The sequence shown here is derived from an EMBL/GenBank/DDBJ whole genome shotgun (WGS) entry which is preliminary data.</text>
</comment>
<evidence type="ECO:0000313" key="2">
    <source>
        <dbReference type="EMBL" id="PRQ36842.1"/>
    </source>
</evidence>
<proteinExistence type="predicted"/>
<dbReference type="NCBIfam" id="TIGR01640">
    <property type="entry name" value="F_box_assoc_1"/>
    <property type="match status" value="1"/>
</dbReference>
<dbReference type="Gene3D" id="1.20.1280.50">
    <property type="match status" value="1"/>
</dbReference>
<dbReference type="Pfam" id="PF08268">
    <property type="entry name" value="FBA_3"/>
    <property type="match status" value="1"/>
</dbReference>
<organism evidence="2 3">
    <name type="scientific">Rosa chinensis</name>
    <name type="common">China rose</name>
    <dbReference type="NCBI Taxonomy" id="74649"/>
    <lineage>
        <taxon>Eukaryota</taxon>
        <taxon>Viridiplantae</taxon>
        <taxon>Streptophyta</taxon>
        <taxon>Embryophyta</taxon>
        <taxon>Tracheophyta</taxon>
        <taxon>Spermatophyta</taxon>
        <taxon>Magnoliopsida</taxon>
        <taxon>eudicotyledons</taxon>
        <taxon>Gunneridae</taxon>
        <taxon>Pentapetalae</taxon>
        <taxon>rosids</taxon>
        <taxon>fabids</taxon>
        <taxon>Rosales</taxon>
        <taxon>Rosaceae</taxon>
        <taxon>Rosoideae</taxon>
        <taxon>Rosoideae incertae sedis</taxon>
        <taxon>Rosa</taxon>
    </lineage>
</organism>
<dbReference type="PANTHER" id="PTHR35546">
    <property type="entry name" value="F-BOX PROTEIN INTERACTION DOMAIN PROTEIN-RELATED"/>
    <property type="match status" value="1"/>
</dbReference>
<dbReference type="CDD" id="cd22157">
    <property type="entry name" value="F-box_AtFBW1-like"/>
    <property type="match status" value="1"/>
</dbReference>
<dbReference type="OrthoDB" id="1138364at2759"/>